<sequence>MTTSFQDLPWDIAYAIVRHVADKNQCAKAGMLSYRQPGLKFVSPLLKVSHTWRSATQAYLYQIIDIKLSHYFPQALYKYRRWPTCMNTAVGYGFKLVKTANLKVNISTIATGEALKLLIELPTAIEPFRTARTLNITIYCSRFLNDKQPAATEYWIHLFCNQLNIMFPGVKNINVVYDENYPVETPIESKLANILVYNLLSSATNTSLQLFTGSQIAALDGKAISNLTSLNASWCKNHKEIAKLIQLNSQCLHTLTIKFVTFEGFQNIVHNGESFVCYPAMKKLHFESSDGAYSPLMAYRTKGLLFPKLHQLNLEINYPFNDDTLFRGNSSTLDYLRIMPNTAVFQMLAAQSTFAKSKYNLSYLSIKEPNYRMMNIQWHVLDLQKFINKFSTTLKGLLLPSISEELEILQPEIISYSTLIPRNLSKLEFTYKNLNINEIIVIVKEVPKLASLICGYKNIGLQNIDSEYLENKYTSYCPLNTSLWHWCASSYDGYIHMATIECALILAILCPNYTLTKDSNYTSTSFNNYLLDLKKQSPFDKYSESIDRILIKNIPNSKTNYR</sequence>
<dbReference type="AlphaFoldDB" id="A0A2G5B8V0"/>
<evidence type="ECO:0000313" key="1">
    <source>
        <dbReference type="EMBL" id="PIA15439.1"/>
    </source>
</evidence>
<evidence type="ECO:0008006" key="3">
    <source>
        <dbReference type="Google" id="ProtNLM"/>
    </source>
</evidence>
<name>A0A2G5B8V0_COERN</name>
<dbReference type="EMBL" id="KZ303507">
    <property type="protein sequence ID" value="PIA15439.1"/>
    <property type="molecule type" value="Genomic_DNA"/>
</dbReference>
<dbReference type="OrthoDB" id="5526044at2759"/>
<evidence type="ECO:0000313" key="2">
    <source>
        <dbReference type="Proteomes" id="UP000242474"/>
    </source>
</evidence>
<proteinExistence type="predicted"/>
<gene>
    <name evidence="1" type="ORF">COEREDRAFT_87852</name>
</gene>
<protein>
    <recommendedName>
        <fullName evidence="3">F-box domain-containing protein</fullName>
    </recommendedName>
</protein>
<dbReference type="Proteomes" id="UP000242474">
    <property type="component" value="Unassembled WGS sequence"/>
</dbReference>
<organism evidence="1 2">
    <name type="scientific">Coemansia reversa (strain ATCC 12441 / NRRL 1564)</name>
    <dbReference type="NCBI Taxonomy" id="763665"/>
    <lineage>
        <taxon>Eukaryota</taxon>
        <taxon>Fungi</taxon>
        <taxon>Fungi incertae sedis</taxon>
        <taxon>Zoopagomycota</taxon>
        <taxon>Kickxellomycotina</taxon>
        <taxon>Kickxellomycetes</taxon>
        <taxon>Kickxellales</taxon>
        <taxon>Kickxellaceae</taxon>
        <taxon>Coemansia</taxon>
    </lineage>
</organism>
<keyword evidence="2" id="KW-1185">Reference proteome</keyword>
<accession>A0A2G5B8V0</accession>
<reference evidence="1 2" key="1">
    <citation type="journal article" date="2015" name="Genome Biol. Evol.">
        <title>Phylogenomic analyses indicate that early fungi evolved digesting cell walls of algal ancestors of land plants.</title>
        <authorList>
            <person name="Chang Y."/>
            <person name="Wang S."/>
            <person name="Sekimoto S."/>
            <person name="Aerts A.L."/>
            <person name="Choi C."/>
            <person name="Clum A."/>
            <person name="LaButti K.M."/>
            <person name="Lindquist E.A."/>
            <person name="Yee Ngan C."/>
            <person name="Ohm R.A."/>
            <person name="Salamov A.A."/>
            <person name="Grigoriev I.V."/>
            <person name="Spatafora J.W."/>
            <person name="Berbee M.L."/>
        </authorList>
    </citation>
    <scope>NUCLEOTIDE SEQUENCE [LARGE SCALE GENOMIC DNA]</scope>
    <source>
        <strain evidence="1 2">NRRL 1564</strain>
    </source>
</reference>